<evidence type="ECO:0000313" key="3">
    <source>
        <dbReference type="Proteomes" id="UP000588112"/>
    </source>
</evidence>
<sequence>MTHEERPENHEISEASDDSGNSPHTDDPEPAPAAAPRSYEELAARYAQALRLTFGQVELSDTVGELIRDGQAEGTSHADVPHWDVGHNDAFHDGHYDLHGDMPHWDHADGGDVLHGDITTLPGRPWNVLINEQRNVLHWALQLASRFEERLTVLEEIVARQGRVIEQRGTTDTEA</sequence>
<accession>A0A7W8ZBI0</accession>
<evidence type="ECO:0000256" key="1">
    <source>
        <dbReference type="SAM" id="MobiDB-lite"/>
    </source>
</evidence>
<dbReference type="EMBL" id="JACHBR010000002">
    <property type="protein sequence ID" value="MBB5630978.1"/>
    <property type="molecule type" value="Genomic_DNA"/>
</dbReference>
<proteinExistence type="predicted"/>
<name>A0A7W8ZBI0_9ACTN</name>
<feature type="region of interest" description="Disordered" evidence="1">
    <location>
        <begin position="1"/>
        <end position="37"/>
    </location>
</feature>
<evidence type="ECO:0000313" key="2">
    <source>
        <dbReference type="EMBL" id="MBB5630978.1"/>
    </source>
</evidence>
<keyword evidence="3" id="KW-1185">Reference proteome</keyword>
<gene>
    <name evidence="2" type="ORF">BJ981_006742</name>
</gene>
<comment type="caution">
    <text evidence="2">The sequence shown here is derived from an EMBL/GenBank/DDBJ whole genome shotgun (WGS) entry which is preliminary data.</text>
</comment>
<feature type="compositionally biased region" description="Basic and acidic residues" evidence="1">
    <location>
        <begin position="1"/>
        <end position="13"/>
    </location>
</feature>
<organism evidence="2 3">
    <name type="scientific">Sphaerisporangium krabiense</name>
    <dbReference type="NCBI Taxonomy" id="763782"/>
    <lineage>
        <taxon>Bacteria</taxon>
        <taxon>Bacillati</taxon>
        <taxon>Actinomycetota</taxon>
        <taxon>Actinomycetes</taxon>
        <taxon>Streptosporangiales</taxon>
        <taxon>Streptosporangiaceae</taxon>
        <taxon>Sphaerisporangium</taxon>
    </lineage>
</organism>
<dbReference type="RefSeq" id="WP_184617345.1">
    <property type="nucleotide sequence ID" value="NZ_BOOS01000061.1"/>
</dbReference>
<reference evidence="2 3" key="1">
    <citation type="submission" date="2020-08" db="EMBL/GenBank/DDBJ databases">
        <title>Sequencing the genomes of 1000 actinobacteria strains.</title>
        <authorList>
            <person name="Klenk H.-P."/>
        </authorList>
    </citation>
    <scope>NUCLEOTIDE SEQUENCE [LARGE SCALE GENOMIC DNA]</scope>
    <source>
        <strain evidence="2 3">DSM 45790</strain>
    </source>
</reference>
<dbReference type="AlphaFoldDB" id="A0A7W8ZBI0"/>
<protein>
    <submittedName>
        <fullName evidence="2">Uncharacterized protein</fullName>
    </submittedName>
</protein>
<dbReference type="Proteomes" id="UP000588112">
    <property type="component" value="Unassembled WGS sequence"/>
</dbReference>